<dbReference type="CDD" id="cd09274">
    <property type="entry name" value="RNase_HI_RT_Ty3"/>
    <property type="match status" value="1"/>
</dbReference>
<evidence type="ECO:0000256" key="7">
    <source>
        <dbReference type="SAM" id="MobiDB-lite"/>
    </source>
</evidence>
<keyword evidence="4" id="KW-0255">Endonuclease</keyword>
<evidence type="ECO:0000313" key="10">
    <source>
        <dbReference type="EMBL" id="GEZ47786.1"/>
    </source>
</evidence>
<dbReference type="SUPFAM" id="SSF56672">
    <property type="entry name" value="DNA/RNA polymerases"/>
    <property type="match status" value="1"/>
</dbReference>
<dbReference type="GO" id="GO:0003964">
    <property type="term" value="F:RNA-directed DNA polymerase activity"/>
    <property type="evidence" value="ECO:0007669"/>
    <property type="project" value="UniProtKB-KW"/>
</dbReference>
<dbReference type="InterPro" id="IPR043502">
    <property type="entry name" value="DNA/RNA_pol_sf"/>
</dbReference>
<dbReference type="InterPro" id="IPR036397">
    <property type="entry name" value="RNaseH_sf"/>
</dbReference>
<dbReference type="PANTHER" id="PTHR34072">
    <property type="entry name" value="ENZYMATIC POLYPROTEIN-RELATED"/>
    <property type="match status" value="1"/>
</dbReference>
<gene>
    <name evidence="10" type="ORF">Tci_519759</name>
</gene>
<evidence type="ECO:0000259" key="9">
    <source>
        <dbReference type="Pfam" id="PF24626"/>
    </source>
</evidence>
<evidence type="ECO:0000256" key="2">
    <source>
        <dbReference type="ARBA" id="ARBA00022695"/>
    </source>
</evidence>
<dbReference type="GO" id="GO:0016787">
    <property type="term" value="F:hydrolase activity"/>
    <property type="evidence" value="ECO:0007669"/>
    <property type="project" value="UniProtKB-KW"/>
</dbReference>
<name>A0A699IF65_TANCI</name>
<keyword evidence="1" id="KW-0808">Transferase</keyword>
<organism evidence="10">
    <name type="scientific">Tanacetum cinerariifolium</name>
    <name type="common">Dalmatian daisy</name>
    <name type="synonym">Chrysanthemum cinerariifolium</name>
    <dbReference type="NCBI Taxonomy" id="118510"/>
    <lineage>
        <taxon>Eukaryota</taxon>
        <taxon>Viridiplantae</taxon>
        <taxon>Streptophyta</taxon>
        <taxon>Embryophyta</taxon>
        <taxon>Tracheophyta</taxon>
        <taxon>Spermatophyta</taxon>
        <taxon>Magnoliopsida</taxon>
        <taxon>eudicotyledons</taxon>
        <taxon>Gunneridae</taxon>
        <taxon>Pentapetalae</taxon>
        <taxon>asterids</taxon>
        <taxon>campanulids</taxon>
        <taxon>Asterales</taxon>
        <taxon>Asteraceae</taxon>
        <taxon>Asteroideae</taxon>
        <taxon>Anthemideae</taxon>
        <taxon>Anthemidinae</taxon>
        <taxon>Tanacetum</taxon>
    </lineage>
</organism>
<dbReference type="Pfam" id="PF24626">
    <property type="entry name" value="SH3_Tf2-1"/>
    <property type="match status" value="1"/>
</dbReference>
<feature type="domain" description="Reverse transcriptase RNase H-like" evidence="8">
    <location>
        <begin position="109"/>
        <end position="205"/>
    </location>
</feature>
<evidence type="ECO:0000256" key="6">
    <source>
        <dbReference type="ARBA" id="ARBA00022918"/>
    </source>
</evidence>
<dbReference type="Gene3D" id="3.30.70.270">
    <property type="match status" value="1"/>
</dbReference>
<evidence type="ECO:0000256" key="1">
    <source>
        <dbReference type="ARBA" id="ARBA00022679"/>
    </source>
</evidence>
<proteinExistence type="predicted"/>
<dbReference type="InterPro" id="IPR056924">
    <property type="entry name" value="SH3_Tf2-1"/>
</dbReference>
<dbReference type="EMBL" id="BKCJ010283708">
    <property type="protein sequence ID" value="GEZ47786.1"/>
    <property type="molecule type" value="Genomic_DNA"/>
</dbReference>
<evidence type="ECO:0000256" key="3">
    <source>
        <dbReference type="ARBA" id="ARBA00022722"/>
    </source>
</evidence>
<dbReference type="Gene3D" id="3.30.420.10">
    <property type="entry name" value="Ribonuclease H-like superfamily/Ribonuclease H"/>
    <property type="match status" value="1"/>
</dbReference>
<dbReference type="PANTHER" id="PTHR34072:SF52">
    <property type="entry name" value="RIBONUCLEASE H"/>
    <property type="match status" value="1"/>
</dbReference>
<feature type="non-terminal residue" evidence="10">
    <location>
        <position position="1"/>
    </location>
</feature>
<comment type="caution">
    <text evidence="10">The sequence shown here is derived from an EMBL/GenBank/DDBJ whole genome shotgun (WGS) entry which is preliminary data.</text>
</comment>
<feature type="compositionally biased region" description="Polar residues" evidence="7">
    <location>
        <begin position="7"/>
        <end position="20"/>
    </location>
</feature>
<accession>A0A699IF65</accession>
<evidence type="ECO:0000259" key="8">
    <source>
        <dbReference type="Pfam" id="PF17917"/>
    </source>
</evidence>
<dbReference type="GO" id="GO:0003676">
    <property type="term" value="F:nucleic acid binding"/>
    <property type="evidence" value="ECO:0007669"/>
    <property type="project" value="InterPro"/>
</dbReference>
<protein>
    <submittedName>
        <fullName evidence="10">Putative reverse transcriptase domain-containing protein</fullName>
    </submittedName>
</protein>
<reference evidence="10" key="1">
    <citation type="journal article" date="2019" name="Sci. Rep.">
        <title>Draft genome of Tanacetum cinerariifolium, the natural source of mosquito coil.</title>
        <authorList>
            <person name="Yamashiro T."/>
            <person name="Shiraishi A."/>
            <person name="Satake H."/>
            <person name="Nakayama K."/>
        </authorList>
    </citation>
    <scope>NUCLEOTIDE SEQUENCE</scope>
</reference>
<keyword evidence="6 10" id="KW-0695">RNA-directed DNA polymerase</keyword>
<dbReference type="InterPro" id="IPR012337">
    <property type="entry name" value="RNaseH-like_sf"/>
</dbReference>
<evidence type="ECO:0000256" key="4">
    <source>
        <dbReference type="ARBA" id="ARBA00022759"/>
    </source>
</evidence>
<dbReference type="AlphaFoldDB" id="A0A699IF65"/>
<dbReference type="Pfam" id="PF17917">
    <property type="entry name" value="RT_RNaseH"/>
    <property type="match status" value="1"/>
</dbReference>
<dbReference type="SUPFAM" id="SSF53098">
    <property type="entry name" value="Ribonuclease H-like"/>
    <property type="match status" value="1"/>
</dbReference>
<keyword evidence="2" id="KW-0548">Nucleotidyltransferase</keyword>
<feature type="domain" description="Tf2-1-like SH3-like" evidence="9">
    <location>
        <begin position="407"/>
        <end position="471"/>
    </location>
</feature>
<dbReference type="InterPro" id="IPR043128">
    <property type="entry name" value="Rev_trsase/Diguanyl_cyclase"/>
</dbReference>
<keyword evidence="5" id="KW-0378">Hydrolase</keyword>
<dbReference type="FunFam" id="3.10.20.370:FF:000001">
    <property type="entry name" value="Retrovirus-related Pol polyprotein from transposon 17.6-like protein"/>
    <property type="match status" value="1"/>
</dbReference>
<feature type="region of interest" description="Disordered" evidence="7">
    <location>
        <begin position="1"/>
        <end position="20"/>
    </location>
</feature>
<sequence length="496" mass="57293">LAGIAAATTSGVSHRLSSGSDASCEVSISSSALRDARIICSTSGVARQGELNKLTIKNRYPHPRIGDLFDQLQGKNKKYEWGVEQEEAFQTLKDNLCNAPILSLPDGVEDFVVYRDASNQGLGCVLMQRGKVIAYASRQLKIHEKNYTTYDLELGAVVFTLKTWRHYLYGMKSVIYTDHKSLQRIFDLKELNMRQMRWIELFSDYECEIRYHPGKANVVANALRRKERVKPRRMKRREDRSLYFLDRIWVPLVGGVRTIIMDETHKTREDYSMERLVRIYIDEIVVRHRVPVSIISDRDGRFTSRCWKTLQKALVTSWDVHLPLAKFSYNNSYHLSIRCASFEALYGRKCRSPVLWAGIGEISLIGPKLVQETTDKVVLIKEKHKEVRDRQKIYADNRRKSLEFEVGDRVMLKVSPWKGVIRFGKKGKLALRYVGPFEILKIIGHVAYRLRLPEELSRVHDTFHVLNLKKCLADASLHVPLDEIKADKLFVLLRNL</sequence>
<dbReference type="InterPro" id="IPR041373">
    <property type="entry name" value="RT_RNaseH"/>
</dbReference>
<keyword evidence="3" id="KW-0540">Nuclease</keyword>
<dbReference type="GO" id="GO:0004519">
    <property type="term" value="F:endonuclease activity"/>
    <property type="evidence" value="ECO:0007669"/>
    <property type="project" value="UniProtKB-KW"/>
</dbReference>
<evidence type="ECO:0000256" key="5">
    <source>
        <dbReference type="ARBA" id="ARBA00022801"/>
    </source>
</evidence>